<evidence type="ECO:0000313" key="8">
    <source>
        <dbReference type="EMBL" id="TXJ21366.1"/>
    </source>
</evidence>
<evidence type="ECO:0000256" key="6">
    <source>
        <dbReference type="ARBA" id="ARBA00023125"/>
    </source>
</evidence>
<reference evidence="8 9" key="1">
    <citation type="journal article" date="1992" name="Lakartidningen">
        <title>[Penicillin V and not amoxicillin is the first choice preparation in acute otitis].</title>
        <authorList>
            <person name="Kamme C."/>
            <person name="Lundgren K."/>
            <person name="Prellner K."/>
        </authorList>
    </citation>
    <scope>NUCLEOTIDE SEQUENCE [LARGE SCALE GENOMIC DNA]</scope>
    <source>
        <strain evidence="8 9">513A</strain>
    </source>
</reference>
<keyword evidence="3" id="KW-0963">Cytoplasm</keyword>
<dbReference type="Pfam" id="PF01371">
    <property type="entry name" value="Trp_repressor"/>
    <property type="match status" value="1"/>
</dbReference>
<proteinExistence type="inferred from homology"/>
<protein>
    <submittedName>
        <fullName evidence="8">Transcriptional regulator</fullName>
    </submittedName>
</protein>
<comment type="similarity">
    <text evidence="2">Belongs to the TrpR family.</text>
</comment>
<evidence type="ECO:0000256" key="3">
    <source>
        <dbReference type="ARBA" id="ARBA00022490"/>
    </source>
</evidence>
<evidence type="ECO:0000256" key="1">
    <source>
        <dbReference type="ARBA" id="ARBA00004496"/>
    </source>
</evidence>
<keyword evidence="6" id="KW-0238">DNA-binding</keyword>
<dbReference type="Gene3D" id="1.10.1270.10">
    <property type="entry name" value="TrpR-like"/>
    <property type="match status" value="1"/>
</dbReference>
<dbReference type="InterPro" id="IPR000831">
    <property type="entry name" value="Trp_repress"/>
</dbReference>
<evidence type="ECO:0000256" key="7">
    <source>
        <dbReference type="ARBA" id="ARBA00023163"/>
    </source>
</evidence>
<keyword evidence="5" id="KW-0805">Transcription regulation</keyword>
<evidence type="ECO:0000256" key="2">
    <source>
        <dbReference type="ARBA" id="ARBA00007027"/>
    </source>
</evidence>
<dbReference type="Proteomes" id="UP000324638">
    <property type="component" value="Unassembled WGS sequence"/>
</dbReference>
<dbReference type="SUPFAM" id="SSF48295">
    <property type="entry name" value="TrpR-like"/>
    <property type="match status" value="1"/>
</dbReference>
<dbReference type="PANTHER" id="PTHR38025">
    <property type="entry name" value="TRP OPERON REPRESSOR"/>
    <property type="match status" value="1"/>
</dbReference>
<sequence>MELLAYILVMETNDEFLKELLMELFTKDERDMIWQRLKIVTLLKKKIPQYEIAKILNASLCSITRGAKELKKPNSALSTIVDKYLINNEEFQESLNKSLQKQ</sequence>
<comment type="subcellular location">
    <subcellularLocation>
        <location evidence="1">Cytoplasm</location>
    </subcellularLocation>
</comment>
<accession>A0A5C8D803</accession>
<name>A0A5C8D803_9SPIR</name>
<dbReference type="InterPro" id="IPR013335">
    <property type="entry name" value="Trp_repress_bac"/>
</dbReference>
<organism evidence="8 9">
    <name type="scientific">Brachyspira aalborgi</name>
    <dbReference type="NCBI Taxonomy" id="29522"/>
    <lineage>
        <taxon>Bacteria</taxon>
        <taxon>Pseudomonadati</taxon>
        <taxon>Spirochaetota</taxon>
        <taxon>Spirochaetia</taxon>
        <taxon>Brachyspirales</taxon>
        <taxon>Brachyspiraceae</taxon>
        <taxon>Brachyspira</taxon>
    </lineage>
</organism>
<keyword evidence="7" id="KW-0804">Transcription</keyword>
<dbReference type="GO" id="GO:0043565">
    <property type="term" value="F:sequence-specific DNA binding"/>
    <property type="evidence" value="ECO:0007669"/>
    <property type="project" value="InterPro"/>
</dbReference>
<evidence type="ECO:0000256" key="4">
    <source>
        <dbReference type="ARBA" id="ARBA00022491"/>
    </source>
</evidence>
<evidence type="ECO:0000256" key="5">
    <source>
        <dbReference type="ARBA" id="ARBA00023015"/>
    </source>
</evidence>
<dbReference type="AlphaFoldDB" id="A0A5C8D803"/>
<dbReference type="RefSeq" id="WP_147739337.1">
    <property type="nucleotide sequence ID" value="NZ_SAXU01000001.1"/>
</dbReference>
<dbReference type="GO" id="GO:0005737">
    <property type="term" value="C:cytoplasm"/>
    <property type="evidence" value="ECO:0007669"/>
    <property type="project" value="UniProtKB-SubCell"/>
</dbReference>
<dbReference type="GO" id="GO:0003700">
    <property type="term" value="F:DNA-binding transcription factor activity"/>
    <property type="evidence" value="ECO:0007669"/>
    <property type="project" value="InterPro"/>
</dbReference>
<dbReference type="InterPro" id="IPR010921">
    <property type="entry name" value="Trp_repressor/repl_initiator"/>
</dbReference>
<dbReference type="PANTHER" id="PTHR38025:SF1">
    <property type="entry name" value="TRP OPERON REPRESSOR"/>
    <property type="match status" value="1"/>
</dbReference>
<dbReference type="EMBL" id="SAXU01000001">
    <property type="protein sequence ID" value="TXJ21366.1"/>
    <property type="molecule type" value="Genomic_DNA"/>
</dbReference>
<keyword evidence="4" id="KW-0678">Repressor</keyword>
<comment type="caution">
    <text evidence="8">The sequence shown here is derived from an EMBL/GenBank/DDBJ whole genome shotgun (WGS) entry which is preliminary data.</text>
</comment>
<dbReference type="InterPro" id="IPR038116">
    <property type="entry name" value="TrpR-like_sf"/>
</dbReference>
<evidence type="ECO:0000313" key="9">
    <source>
        <dbReference type="Proteomes" id="UP000324638"/>
    </source>
</evidence>
<gene>
    <name evidence="8" type="ORF">EPJ79_09645</name>
</gene>